<evidence type="ECO:0000313" key="15">
    <source>
        <dbReference type="Proteomes" id="UP000838412"/>
    </source>
</evidence>
<dbReference type="GO" id="GO:0043829">
    <property type="term" value="F:tRNA-specific adenosine-37 deaminase activity"/>
    <property type="evidence" value="ECO:0007669"/>
    <property type="project" value="UniProtKB-EC"/>
</dbReference>
<evidence type="ECO:0000256" key="3">
    <source>
        <dbReference type="ARBA" id="ARBA00022801"/>
    </source>
</evidence>
<reference evidence="14" key="1">
    <citation type="submission" date="2022-01" db="EMBL/GenBank/DDBJ databases">
        <authorList>
            <person name="Braso-Vives M."/>
        </authorList>
    </citation>
    <scope>NUCLEOTIDE SEQUENCE</scope>
</reference>
<dbReference type="EMBL" id="OV696692">
    <property type="protein sequence ID" value="CAH1269715.1"/>
    <property type="molecule type" value="Genomic_DNA"/>
</dbReference>
<sequence>MDQLPDDFGDRIASLSIEHYVKRLPKKGKPVEGREWTLMATILKQDEDGGLDVVAMGTGSKCIGQSKMRLEGDALHDSHAEVIARRAFLRYLYHQLQVAYHGQDSAVFTAPGVDCRCGLKPGVSFHLFTSHTPCGDASIFPKGGKSEETIDHGFVIRPDTVPQTSGISSQLRTQKRKAENICDKEQQKASKKPMTDKEYPGCEESECQKMSHDTNWQGEKVGSTNDSHDKKLDEGIKNAKSDENKTEGGDALMACEKAKKTSEPDIHRTGAKCVPGGLQDPLQVGLDYHQVGVLRTKPGRGERTLSLSCSDKLARWNVLGCQGALLSHFIAEPVYLSTIVVGRCPYSSDAMYRGVVHRCASIQGLPPAYKLHLPRCVQSCLQFCHHREAVLQQSSTLDKVMPAPAAIMWAAFPGRCTDVSVNGYRQGATKKTMGSPQARVFTCRKELFETFKELLISLPVDSRPATLRSEQLSTYRDYKAAAVDHHRARTCFLEVFNTWIVSPDKYSDFR</sequence>
<evidence type="ECO:0000256" key="2">
    <source>
        <dbReference type="ARBA" id="ARBA00022723"/>
    </source>
</evidence>
<evidence type="ECO:0000256" key="12">
    <source>
        <dbReference type="SAM" id="MobiDB-lite"/>
    </source>
</evidence>
<dbReference type="EC" id="3.5.4.34" evidence="8"/>
<keyword evidence="3" id="KW-0378">Hydrolase</keyword>
<feature type="compositionally biased region" description="Polar residues" evidence="12">
    <location>
        <begin position="161"/>
        <end position="172"/>
    </location>
</feature>
<comment type="function">
    <text evidence="6">Specifically deaminates adenosine-37 to inosine in tRNA-Ala.</text>
</comment>
<feature type="compositionally biased region" description="Basic and acidic residues" evidence="12">
    <location>
        <begin position="176"/>
        <end position="201"/>
    </location>
</feature>
<evidence type="ECO:0000256" key="4">
    <source>
        <dbReference type="ARBA" id="ARBA00022833"/>
    </source>
</evidence>
<comment type="similarity">
    <text evidence="7">Belongs to the ADAT1 family.</text>
</comment>
<gene>
    <name evidence="14" type="primary">ADAT1</name>
    <name evidence="14" type="ORF">BLAG_LOCUS22277</name>
</gene>
<organism evidence="14 15">
    <name type="scientific">Branchiostoma lanceolatum</name>
    <name type="common">Common lancelet</name>
    <name type="synonym">Amphioxus lanceolatum</name>
    <dbReference type="NCBI Taxonomy" id="7740"/>
    <lineage>
        <taxon>Eukaryota</taxon>
        <taxon>Metazoa</taxon>
        <taxon>Chordata</taxon>
        <taxon>Cephalochordata</taxon>
        <taxon>Leptocardii</taxon>
        <taxon>Amphioxiformes</taxon>
        <taxon>Branchiostomatidae</taxon>
        <taxon>Branchiostoma</taxon>
    </lineage>
</organism>
<evidence type="ECO:0000256" key="9">
    <source>
        <dbReference type="ARBA" id="ARBA00040502"/>
    </source>
</evidence>
<feature type="region of interest" description="Disordered" evidence="12">
    <location>
        <begin position="158"/>
        <end position="201"/>
    </location>
</feature>
<evidence type="ECO:0000256" key="10">
    <source>
        <dbReference type="ARBA" id="ARBA00041760"/>
    </source>
</evidence>
<dbReference type="SMART" id="SM00552">
    <property type="entry name" value="ADEAMc"/>
    <property type="match status" value="1"/>
</dbReference>
<keyword evidence="2" id="KW-0479">Metal-binding</keyword>
<evidence type="ECO:0000313" key="14">
    <source>
        <dbReference type="EMBL" id="CAH1269715.1"/>
    </source>
</evidence>
<dbReference type="PANTHER" id="PTHR46516:SF1">
    <property type="entry name" value="TRNA-SPECIFIC ADENOSINE DEAMINASE 1"/>
    <property type="match status" value="1"/>
</dbReference>
<comment type="catalytic activity">
    <reaction evidence="11">
        <text>adenosine(37) in tRNA(Ala) + H2O + H(+) = inosine(37) in tRNA(Ala) + NH4(+)</text>
        <dbReference type="Rhea" id="RHEA:50968"/>
        <dbReference type="Rhea" id="RHEA-COMP:12855"/>
        <dbReference type="Rhea" id="RHEA-COMP:12856"/>
        <dbReference type="ChEBI" id="CHEBI:15377"/>
        <dbReference type="ChEBI" id="CHEBI:15378"/>
        <dbReference type="ChEBI" id="CHEBI:28938"/>
        <dbReference type="ChEBI" id="CHEBI:74411"/>
        <dbReference type="ChEBI" id="CHEBI:82852"/>
        <dbReference type="EC" id="3.5.4.34"/>
    </reaction>
</comment>
<evidence type="ECO:0000256" key="7">
    <source>
        <dbReference type="ARBA" id="ARBA00038326"/>
    </source>
</evidence>
<dbReference type="AlphaFoldDB" id="A0A8K0A7W7"/>
<dbReference type="GO" id="GO:0003723">
    <property type="term" value="F:RNA binding"/>
    <property type="evidence" value="ECO:0007669"/>
    <property type="project" value="InterPro"/>
</dbReference>
<dbReference type="Pfam" id="PF02137">
    <property type="entry name" value="A_deamin"/>
    <property type="match status" value="1"/>
</dbReference>
<evidence type="ECO:0000256" key="11">
    <source>
        <dbReference type="ARBA" id="ARBA00047635"/>
    </source>
</evidence>
<keyword evidence="4" id="KW-0862">Zinc</keyword>
<comment type="cofactor">
    <cofactor evidence="5">
        <name>1D-myo-inositol hexakisphosphate</name>
        <dbReference type="ChEBI" id="CHEBI:58130"/>
    </cofactor>
</comment>
<dbReference type="Proteomes" id="UP000838412">
    <property type="component" value="Chromosome 7"/>
</dbReference>
<evidence type="ECO:0000256" key="5">
    <source>
        <dbReference type="ARBA" id="ARBA00037026"/>
    </source>
</evidence>
<dbReference type="PROSITE" id="PS50141">
    <property type="entry name" value="A_DEAMIN_EDITASE"/>
    <property type="match status" value="1"/>
</dbReference>
<keyword evidence="15" id="KW-1185">Reference proteome</keyword>
<name>A0A8K0A7W7_BRALA</name>
<evidence type="ECO:0000256" key="6">
    <source>
        <dbReference type="ARBA" id="ARBA00037784"/>
    </source>
</evidence>
<accession>A0A8K0A7W7</accession>
<dbReference type="PANTHER" id="PTHR46516">
    <property type="entry name" value="TRNA-SPECIFIC ADENOSINE DEAMINASE 1"/>
    <property type="match status" value="1"/>
</dbReference>
<feature type="domain" description="A to I editase" evidence="13">
    <location>
        <begin position="55"/>
        <end position="509"/>
    </location>
</feature>
<evidence type="ECO:0000259" key="13">
    <source>
        <dbReference type="PROSITE" id="PS50141"/>
    </source>
</evidence>
<dbReference type="InterPro" id="IPR002466">
    <property type="entry name" value="A_deamin"/>
</dbReference>
<keyword evidence="1" id="KW-0819">tRNA processing</keyword>
<proteinExistence type="inferred from homology"/>
<dbReference type="GO" id="GO:0008033">
    <property type="term" value="P:tRNA processing"/>
    <property type="evidence" value="ECO:0007669"/>
    <property type="project" value="UniProtKB-KW"/>
</dbReference>
<dbReference type="GO" id="GO:0046872">
    <property type="term" value="F:metal ion binding"/>
    <property type="evidence" value="ECO:0007669"/>
    <property type="project" value="UniProtKB-KW"/>
</dbReference>
<protein>
    <recommendedName>
        <fullName evidence="9">tRNA-specific adenosine deaminase 1</fullName>
        <ecNumber evidence="8">3.5.4.34</ecNumber>
    </recommendedName>
    <alternativeName>
        <fullName evidence="10">tRNA-specific adenosine-37 deaminase</fullName>
    </alternativeName>
</protein>
<evidence type="ECO:0000256" key="1">
    <source>
        <dbReference type="ARBA" id="ARBA00022694"/>
    </source>
</evidence>
<dbReference type="OrthoDB" id="10268011at2759"/>
<evidence type="ECO:0000256" key="8">
    <source>
        <dbReference type="ARBA" id="ARBA00038940"/>
    </source>
</evidence>